<dbReference type="EMBL" id="BMAV01017522">
    <property type="protein sequence ID" value="GFY69226.1"/>
    <property type="molecule type" value="Genomic_DNA"/>
</dbReference>
<name>A0A8X6YDW2_9ARAC</name>
<proteinExistence type="predicted"/>
<accession>A0A8X6YDW2</accession>
<dbReference type="Proteomes" id="UP000886998">
    <property type="component" value="Unassembled WGS sequence"/>
</dbReference>
<keyword evidence="2" id="KW-1185">Reference proteome</keyword>
<organism evidence="1 2">
    <name type="scientific">Trichonephila inaurata madagascariensis</name>
    <dbReference type="NCBI Taxonomy" id="2747483"/>
    <lineage>
        <taxon>Eukaryota</taxon>
        <taxon>Metazoa</taxon>
        <taxon>Ecdysozoa</taxon>
        <taxon>Arthropoda</taxon>
        <taxon>Chelicerata</taxon>
        <taxon>Arachnida</taxon>
        <taxon>Araneae</taxon>
        <taxon>Araneomorphae</taxon>
        <taxon>Entelegynae</taxon>
        <taxon>Araneoidea</taxon>
        <taxon>Nephilidae</taxon>
        <taxon>Trichonephila</taxon>
        <taxon>Trichonephila inaurata</taxon>
    </lineage>
</organism>
<gene>
    <name evidence="1" type="ORF">TNIN_300361</name>
</gene>
<reference evidence="1" key="1">
    <citation type="submission" date="2020-08" db="EMBL/GenBank/DDBJ databases">
        <title>Multicomponent nature underlies the extraordinary mechanical properties of spider dragline silk.</title>
        <authorList>
            <person name="Kono N."/>
            <person name="Nakamura H."/>
            <person name="Mori M."/>
            <person name="Yoshida Y."/>
            <person name="Ohtoshi R."/>
            <person name="Malay A.D."/>
            <person name="Moran D.A.P."/>
            <person name="Tomita M."/>
            <person name="Numata K."/>
            <person name="Arakawa K."/>
        </authorList>
    </citation>
    <scope>NUCLEOTIDE SEQUENCE</scope>
</reference>
<sequence length="99" mass="11288">MGKYPLSLVAGIFGGIPTPGHFRLPQIRKNLVVWVSPEQTSSFPLGVFCLPTRRRYNSEVETLSVGFLQRHYEEFFPRVFGPPCCHKQRRETPGARLSL</sequence>
<dbReference type="AlphaFoldDB" id="A0A8X6YDW2"/>
<evidence type="ECO:0000313" key="2">
    <source>
        <dbReference type="Proteomes" id="UP000886998"/>
    </source>
</evidence>
<comment type="caution">
    <text evidence="1">The sequence shown here is derived from an EMBL/GenBank/DDBJ whole genome shotgun (WGS) entry which is preliminary data.</text>
</comment>
<protein>
    <submittedName>
        <fullName evidence="1">Uncharacterized protein</fullName>
    </submittedName>
</protein>
<evidence type="ECO:0000313" key="1">
    <source>
        <dbReference type="EMBL" id="GFY69226.1"/>
    </source>
</evidence>